<feature type="chain" id="PRO_5017277257" evidence="3">
    <location>
        <begin position="28"/>
        <end position="243"/>
    </location>
</feature>
<keyword evidence="6" id="KW-1185">Reference proteome</keyword>
<dbReference type="EMBL" id="QXJM01000039">
    <property type="protein sequence ID" value="RIE02097.1"/>
    <property type="molecule type" value="Genomic_DNA"/>
</dbReference>
<dbReference type="SUPFAM" id="SSF49329">
    <property type="entry name" value="Cu,Zn superoxide dismutase-like"/>
    <property type="match status" value="1"/>
</dbReference>
<dbReference type="Pfam" id="PF00080">
    <property type="entry name" value="Sod_Cu"/>
    <property type="match status" value="1"/>
</dbReference>
<dbReference type="GO" id="GO:0006801">
    <property type="term" value="P:superoxide metabolic process"/>
    <property type="evidence" value="ECO:0007669"/>
    <property type="project" value="InterPro"/>
</dbReference>
<dbReference type="AlphaFoldDB" id="A0A398CQK3"/>
<comment type="similarity">
    <text evidence="1">Belongs to the Cu-Zn superoxide dismutase family.</text>
</comment>
<organism evidence="5 6">
    <name type="scientific">Cohnella faecalis</name>
    <dbReference type="NCBI Taxonomy" id="2315694"/>
    <lineage>
        <taxon>Bacteria</taxon>
        <taxon>Bacillati</taxon>
        <taxon>Bacillota</taxon>
        <taxon>Bacilli</taxon>
        <taxon>Bacillales</taxon>
        <taxon>Paenibacillaceae</taxon>
        <taxon>Cohnella</taxon>
    </lineage>
</organism>
<proteinExistence type="inferred from homology"/>
<dbReference type="GO" id="GO:0005507">
    <property type="term" value="F:copper ion binding"/>
    <property type="evidence" value="ECO:0007669"/>
    <property type="project" value="InterPro"/>
</dbReference>
<evidence type="ECO:0000313" key="6">
    <source>
        <dbReference type="Proteomes" id="UP000266340"/>
    </source>
</evidence>
<evidence type="ECO:0000256" key="2">
    <source>
        <dbReference type="SAM" id="MobiDB-lite"/>
    </source>
</evidence>
<feature type="domain" description="Superoxide dismutase copper/zinc binding" evidence="4">
    <location>
        <begin position="114"/>
        <end position="242"/>
    </location>
</feature>
<dbReference type="InterPro" id="IPR036423">
    <property type="entry name" value="SOD-like_Cu/Zn_dom_sf"/>
</dbReference>
<protein>
    <submittedName>
        <fullName evidence="5">Superoxide dismutase</fullName>
    </submittedName>
</protein>
<dbReference type="RefSeq" id="WP_119150137.1">
    <property type="nucleotide sequence ID" value="NZ_JBHSOV010000009.1"/>
</dbReference>
<dbReference type="CDD" id="cd00305">
    <property type="entry name" value="Cu-Zn_Superoxide_Dismutase"/>
    <property type="match status" value="1"/>
</dbReference>
<name>A0A398CQK3_9BACL</name>
<dbReference type="Proteomes" id="UP000266340">
    <property type="component" value="Unassembled WGS sequence"/>
</dbReference>
<evidence type="ECO:0000313" key="5">
    <source>
        <dbReference type="EMBL" id="RIE02097.1"/>
    </source>
</evidence>
<evidence type="ECO:0000259" key="4">
    <source>
        <dbReference type="Pfam" id="PF00080"/>
    </source>
</evidence>
<comment type="caution">
    <text evidence="5">The sequence shown here is derived from an EMBL/GenBank/DDBJ whole genome shotgun (WGS) entry which is preliminary data.</text>
</comment>
<feature type="signal peptide" evidence="3">
    <location>
        <begin position="1"/>
        <end position="27"/>
    </location>
</feature>
<dbReference type="OrthoDB" id="9792957at2"/>
<evidence type="ECO:0000256" key="1">
    <source>
        <dbReference type="ARBA" id="ARBA00010457"/>
    </source>
</evidence>
<accession>A0A398CQK3</accession>
<keyword evidence="3" id="KW-0732">Signal</keyword>
<reference evidence="5 6" key="1">
    <citation type="submission" date="2018-09" db="EMBL/GenBank/DDBJ databases">
        <title>Cohnella cavernae sp. nov., isolated from a karst cave.</title>
        <authorList>
            <person name="Zhu H."/>
        </authorList>
    </citation>
    <scope>NUCLEOTIDE SEQUENCE [LARGE SCALE GENOMIC DNA]</scope>
    <source>
        <strain evidence="5 6">K2E09-144</strain>
    </source>
</reference>
<dbReference type="InterPro" id="IPR024134">
    <property type="entry name" value="SOD_Cu/Zn_/chaperone"/>
</dbReference>
<gene>
    <name evidence="5" type="ORF">D3H35_15165</name>
</gene>
<dbReference type="InterPro" id="IPR001424">
    <property type="entry name" value="SOD_Cu_Zn_dom"/>
</dbReference>
<sequence length="243" mass="25891">MKRKIDFFQVTAAFLCGSVFFSGIALAQTKGSISVSPSKLRFLVQGTDRSSSDGQFANNGVAVPESLQYKGTTYVPIRLAANLIETPVYWDGETRSVWIGEAEVRIVNGAGAVIGEAKLSEQEGGVHVHLTASQLSPGKHGLHLHEKNFENNDFKTAGGHYNPTGKKHGHNNPEGHHAGDFANLEAGADGTAHAEFVIEGMTLEKGKENSVWGRSLLVHATEDDGKTDPSGNSGDRVAGGNIR</sequence>
<dbReference type="Gene3D" id="2.60.40.200">
    <property type="entry name" value="Superoxide dismutase, copper/zinc binding domain"/>
    <property type="match status" value="1"/>
</dbReference>
<dbReference type="PANTHER" id="PTHR10003">
    <property type="entry name" value="SUPEROXIDE DISMUTASE CU-ZN -RELATED"/>
    <property type="match status" value="1"/>
</dbReference>
<feature type="region of interest" description="Disordered" evidence="2">
    <location>
        <begin position="221"/>
        <end position="243"/>
    </location>
</feature>
<evidence type="ECO:0000256" key="3">
    <source>
        <dbReference type="SAM" id="SignalP"/>
    </source>
</evidence>